<protein>
    <submittedName>
        <fullName evidence="2">Uncharacterized protein</fullName>
    </submittedName>
</protein>
<reference evidence="2 3" key="1">
    <citation type="submission" date="2019-05" db="EMBL/GenBank/DDBJ databases">
        <title>Another draft genome of Portunus trituberculatus and its Hox gene families provides insights of decapod evolution.</title>
        <authorList>
            <person name="Jeong J.-H."/>
            <person name="Song I."/>
            <person name="Kim S."/>
            <person name="Choi T."/>
            <person name="Kim D."/>
            <person name="Ryu S."/>
            <person name="Kim W."/>
        </authorList>
    </citation>
    <scope>NUCLEOTIDE SEQUENCE [LARGE SCALE GENOMIC DNA]</scope>
    <source>
        <tissue evidence="2">Muscle</tissue>
    </source>
</reference>
<accession>A0A5B7DJP1</accession>
<evidence type="ECO:0000313" key="3">
    <source>
        <dbReference type="Proteomes" id="UP000324222"/>
    </source>
</evidence>
<evidence type="ECO:0000313" key="2">
    <source>
        <dbReference type="EMBL" id="MPC21299.1"/>
    </source>
</evidence>
<dbReference type="EMBL" id="VSRR010000962">
    <property type="protein sequence ID" value="MPC21299.1"/>
    <property type="molecule type" value="Genomic_DNA"/>
</dbReference>
<keyword evidence="3" id="KW-1185">Reference proteome</keyword>
<gene>
    <name evidence="2" type="ORF">E2C01_014281</name>
</gene>
<dbReference type="AlphaFoldDB" id="A0A5B7DJP1"/>
<organism evidence="2 3">
    <name type="scientific">Portunus trituberculatus</name>
    <name type="common">Swimming crab</name>
    <name type="synonym">Neptunus trituberculatus</name>
    <dbReference type="NCBI Taxonomy" id="210409"/>
    <lineage>
        <taxon>Eukaryota</taxon>
        <taxon>Metazoa</taxon>
        <taxon>Ecdysozoa</taxon>
        <taxon>Arthropoda</taxon>
        <taxon>Crustacea</taxon>
        <taxon>Multicrustacea</taxon>
        <taxon>Malacostraca</taxon>
        <taxon>Eumalacostraca</taxon>
        <taxon>Eucarida</taxon>
        <taxon>Decapoda</taxon>
        <taxon>Pleocyemata</taxon>
        <taxon>Brachyura</taxon>
        <taxon>Eubrachyura</taxon>
        <taxon>Portunoidea</taxon>
        <taxon>Portunidae</taxon>
        <taxon>Portuninae</taxon>
        <taxon>Portunus</taxon>
    </lineage>
</organism>
<sequence length="60" mass="6393">MSDDLWREHSKQNGEGDQSGGPNGCPSPPRPTSQLLRHVSVAAVIRSQDYFGSAPGDVLS</sequence>
<feature type="compositionally biased region" description="Basic and acidic residues" evidence="1">
    <location>
        <begin position="1"/>
        <end position="14"/>
    </location>
</feature>
<feature type="region of interest" description="Disordered" evidence="1">
    <location>
        <begin position="1"/>
        <end position="35"/>
    </location>
</feature>
<evidence type="ECO:0000256" key="1">
    <source>
        <dbReference type="SAM" id="MobiDB-lite"/>
    </source>
</evidence>
<name>A0A5B7DJP1_PORTR</name>
<proteinExistence type="predicted"/>
<dbReference type="Proteomes" id="UP000324222">
    <property type="component" value="Unassembled WGS sequence"/>
</dbReference>
<comment type="caution">
    <text evidence="2">The sequence shown here is derived from an EMBL/GenBank/DDBJ whole genome shotgun (WGS) entry which is preliminary data.</text>
</comment>